<protein>
    <recommendedName>
        <fullName evidence="1">Oxidoreductase molybdopterin-binding domain-containing protein</fullName>
    </recommendedName>
</protein>
<feature type="domain" description="Oxidoreductase molybdopterin-binding" evidence="1">
    <location>
        <begin position="577"/>
        <end position="687"/>
    </location>
</feature>
<name>I7LJK0_METBM</name>
<dbReference type="HOGENOM" id="CLU_269328_0_0_2"/>
<dbReference type="EMBL" id="HE964772">
    <property type="protein sequence ID" value="CCJ36047.1"/>
    <property type="molecule type" value="Genomic_DNA"/>
</dbReference>
<accession>I7LJK0</accession>
<dbReference type="STRING" id="1201294.BN140_1124"/>
<sequence>MSYLGKKIQYVLFILMVCLLLVPPAAAETLDNAGVNQTGSFVDDTVLPEATSSVTLSEEVTATPTEVPPATATDEVAAEPTEEVVVATVEEDPAESSVQTLVQATEPVILFNGTVALTDGTFECTAYESGTAYTVQNKTPLGALQAVAERKGFTYEVTDKRWTEDEVLLLDNVGEFSRGTSKWVCYVNGIKKDGYKNHDAGLNVIALADGDEIIFCYGASPTPEDATALIKITVGVEDSEEPPVEPTGWTITLKGALTDTVNQDFFERGITHGHTATYTDENGEWKGMPLWYLVGLVDDDQGHGSGTFNEALAEKGYSIKVTGSDGYGVNFDSASVSMNDKIIVANTLNGTPLPETIGEKNKVCWPLRMVGSDVSAGQLVGGVATIELVGLPEPSEGWEITLAGAFNRTVSQAEFEEWVNCHGKRYTDSKDRVWTGMPLWYLVGAVDDIDSGSHWKFNDARVDEGYTVRVTAGDGFNATFEIADIARNDSFIVANKLNATALTADNGGPLKFVGPGLSGKQQVGGIASIVLEGLPGESTESEWTLSLEGPKVTDLFTKEEFEDCEACSHHTVTYDDGVSTWTGVTLKTLCGWVDDDVMHGSGAFNTALAQAGYTVIVSSGGESPYSKEFSSEDILANPENYIVASKVNGTAITGDKVYPLRLVGKGATGSLSVGNIQRIQLVDFQKPTEPPAIRIVRYASDGKTVVNETKKTCEWMEKNLKVYGEPDGIRLKFQGPTFKPDDLWNPAKDINLNKVDEVVKGTAVRDLCDLVGGVPEGGEVKLLAPDGFETKLNYTNLYTPLERQGEAIIAWWNERQGYVPDYSDGPRNFFTTPGGVFGAEDMRTCLAEDYWHYYWADGIQYPSAAGVSTKYIATIAIYPGTREDWSLTLTGAITDTMSRSYFESAKACAMAGSHSATWTDGEGQVWSGMPLWVLCGWVDDANKHDYGTNPFNDDLADAGYEITVIDYGPDGVKGTDDDFSTTFNSSFVKRNNNIIVADEIDGAPLPNDGKTWPLKLVGSALTSNKQRVGSIDEVVLTGVPVVADATISLEQGWNFVSVPRVLSAGNDNATIFANVNREKHSIWQYDAAIKDWKRVTETDPILPLEGYWIYSAGNVEVPLQFDTGVIRTPPAKALAKGWNAIGFSDTEPATARDTLLSLGDAWTQVIGHDASTQRYETSIIRGGSGNHADTQEMLPMKGYWVYLRGESELAAIGA</sequence>
<dbReference type="Proteomes" id="UP000009007">
    <property type="component" value="Chromosome I"/>
</dbReference>
<reference evidence="3" key="1">
    <citation type="journal article" date="2012" name="J. Bacteriol.">
        <title>Complete genome sequence of the hydrogenotrophic, methanogenic archaeon Methanoculleus bourgensis strain MS2T, isolated from a sewage sludge digester.</title>
        <authorList>
            <person name="Maus I."/>
            <person name="Wibberg D."/>
            <person name="Stantscheff R."/>
            <person name="Eikmeyer F.G."/>
            <person name="Seffner A."/>
            <person name="Boelter J."/>
            <person name="Szczepanowski R."/>
            <person name="Blom J."/>
            <person name="Jaenicke S."/>
            <person name="Konig H."/>
            <person name="Puhler A."/>
            <person name="Schluter A."/>
        </authorList>
    </citation>
    <scope>NUCLEOTIDE SEQUENCE [LARGE SCALE GENOMIC DNA]</scope>
    <source>
        <strain evidence="3">ATCC 43281 / DSM 3045 / OCM 15 / MS2</strain>
    </source>
</reference>
<dbReference type="BioCyc" id="MBOU1201294:BN140_RS13080-MONOMER"/>
<dbReference type="Gene3D" id="3.90.420.10">
    <property type="entry name" value="Oxidoreductase, molybdopterin-binding domain"/>
    <property type="match status" value="3"/>
</dbReference>
<dbReference type="KEGG" id="mbg:BN140_1124"/>
<dbReference type="AlphaFoldDB" id="I7LJK0"/>
<dbReference type="Pfam" id="PF00174">
    <property type="entry name" value="Oxidored_molyb"/>
    <property type="match status" value="2"/>
</dbReference>
<evidence type="ECO:0000313" key="2">
    <source>
        <dbReference type="EMBL" id="CCJ36047.1"/>
    </source>
</evidence>
<keyword evidence="3" id="KW-1185">Reference proteome</keyword>
<dbReference type="PATRIC" id="fig|1201294.9.peg.1243"/>
<evidence type="ECO:0000259" key="1">
    <source>
        <dbReference type="Pfam" id="PF00174"/>
    </source>
</evidence>
<evidence type="ECO:0000313" key="3">
    <source>
        <dbReference type="Proteomes" id="UP000009007"/>
    </source>
</evidence>
<gene>
    <name evidence="2" type="ordered locus">BN140_1124</name>
</gene>
<dbReference type="SUPFAM" id="SSF56524">
    <property type="entry name" value="Oxidoreductase molybdopterin-binding domain"/>
    <property type="match status" value="4"/>
</dbReference>
<dbReference type="InterPro" id="IPR036374">
    <property type="entry name" value="OxRdtase_Mopterin-bd_sf"/>
</dbReference>
<organism evidence="2 3">
    <name type="scientific">Methanoculleus bourgensis (strain ATCC 43281 / DSM 3045 / OCM 15 / MS2)</name>
    <name type="common">Methanogenium bourgense</name>
    <dbReference type="NCBI Taxonomy" id="1201294"/>
    <lineage>
        <taxon>Archaea</taxon>
        <taxon>Methanobacteriati</taxon>
        <taxon>Methanobacteriota</taxon>
        <taxon>Stenosarchaea group</taxon>
        <taxon>Methanomicrobia</taxon>
        <taxon>Methanomicrobiales</taxon>
        <taxon>Methanomicrobiaceae</taxon>
        <taxon>Methanoculleus</taxon>
    </lineage>
</organism>
<proteinExistence type="predicted"/>
<dbReference type="InterPro" id="IPR000572">
    <property type="entry name" value="OxRdtase_Mopterin-bd_dom"/>
</dbReference>
<feature type="domain" description="Oxidoreductase molybdopterin-binding" evidence="1">
    <location>
        <begin position="428"/>
        <end position="530"/>
    </location>
</feature>